<reference evidence="3" key="1">
    <citation type="submission" date="2013-10" db="EMBL/GenBank/DDBJ databases">
        <title>Genome sequencing of Onchocerca volvulus.</title>
        <authorList>
            <person name="Cotton J."/>
            <person name="Tsai J."/>
            <person name="Stanley E."/>
            <person name="Tracey A."/>
            <person name="Holroyd N."/>
            <person name="Lustigman S."/>
            <person name="Berriman M."/>
        </authorList>
    </citation>
    <scope>NUCLEOTIDE SEQUENCE</scope>
</reference>
<dbReference type="OMA" id="TVTILTW"/>
<dbReference type="AlphaFoldDB" id="A0A8R1TRH3"/>
<evidence type="ECO:0000313" key="3">
    <source>
        <dbReference type="Proteomes" id="UP000024404"/>
    </source>
</evidence>
<organism evidence="2 3">
    <name type="scientific">Onchocerca volvulus</name>
    <dbReference type="NCBI Taxonomy" id="6282"/>
    <lineage>
        <taxon>Eukaryota</taxon>
        <taxon>Metazoa</taxon>
        <taxon>Ecdysozoa</taxon>
        <taxon>Nematoda</taxon>
        <taxon>Chromadorea</taxon>
        <taxon>Rhabditida</taxon>
        <taxon>Spirurina</taxon>
        <taxon>Spiruromorpha</taxon>
        <taxon>Filarioidea</taxon>
        <taxon>Onchocercidae</taxon>
        <taxon>Onchocerca</taxon>
    </lineage>
</organism>
<evidence type="ECO:0008006" key="4">
    <source>
        <dbReference type="Google" id="ProtNLM"/>
    </source>
</evidence>
<keyword evidence="1" id="KW-1133">Transmembrane helix</keyword>
<dbReference type="EMBL" id="CMVM020000084">
    <property type="status" value="NOT_ANNOTATED_CDS"/>
    <property type="molecule type" value="Genomic_DNA"/>
</dbReference>
<name>A0A8R1TRH3_ONCVO</name>
<keyword evidence="3" id="KW-1185">Reference proteome</keyword>
<reference evidence="2" key="2">
    <citation type="submission" date="2022-06" db="UniProtKB">
        <authorList>
            <consortium name="EnsemblMetazoa"/>
        </authorList>
    </citation>
    <scope>IDENTIFICATION</scope>
</reference>
<evidence type="ECO:0000313" key="2">
    <source>
        <dbReference type="EnsemblMetazoa" id="OVOC3331.1"/>
    </source>
</evidence>
<dbReference type="Proteomes" id="UP000024404">
    <property type="component" value="Unassembled WGS sequence"/>
</dbReference>
<evidence type="ECO:0000256" key="1">
    <source>
        <dbReference type="SAM" id="Phobius"/>
    </source>
</evidence>
<feature type="transmembrane region" description="Helical" evidence="1">
    <location>
        <begin position="140"/>
        <end position="160"/>
    </location>
</feature>
<feature type="transmembrane region" description="Helical" evidence="1">
    <location>
        <begin position="28"/>
        <end position="51"/>
    </location>
</feature>
<keyword evidence="1" id="KW-0812">Transmembrane</keyword>
<protein>
    <recommendedName>
        <fullName evidence="4">Transmembrane protein</fullName>
    </recommendedName>
</protein>
<dbReference type="EnsemblMetazoa" id="OVOC3331.1">
    <property type="protein sequence ID" value="OVOC3331.1"/>
    <property type="gene ID" value="WBGene00240140"/>
</dbReference>
<feature type="transmembrane region" description="Helical" evidence="1">
    <location>
        <begin position="91"/>
        <end position="120"/>
    </location>
</feature>
<keyword evidence="1" id="KW-0472">Membrane</keyword>
<feature type="transmembrane region" description="Helical" evidence="1">
    <location>
        <begin position="57"/>
        <end position="79"/>
    </location>
</feature>
<proteinExistence type="predicted"/>
<sequence>MKLNYFFVAIMDADDEPRYCFRLVPLEICCKLVVAGDILLHLLICGFLIKLATSEMIFIPFAVTQLMLTILSLLFYLGIVKESDKLMIPMIVAKVIMVLIIATVTILTWIAFVLSLFVLIHLESPIKGLSTLAYFELQSIAMTICLTILIMEGAILHAGYKHIKQKMDQRNADDEFISFVNGENFTMKPTVV</sequence>
<accession>A0A8R1TRH3</accession>